<dbReference type="Gene3D" id="1.10.510.10">
    <property type="entry name" value="Transferase(Phosphotransferase) domain 1"/>
    <property type="match status" value="1"/>
</dbReference>
<evidence type="ECO:0000313" key="8">
    <source>
        <dbReference type="EMBL" id="KAL3403147.1"/>
    </source>
</evidence>
<keyword evidence="2" id="KW-0808">Transferase</keyword>
<gene>
    <name evidence="8" type="ORF">TKK_004268</name>
</gene>
<accession>A0ABD2XCI7</accession>
<dbReference type="GO" id="GO:0004674">
    <property type="term" value="F:protein serine/threonine kinase activity"/>
    <property type="evidence" value="ECO:0007669"/>
    <property type="project" value="UniProtKB-KW"/>
</dbReference>
<dbReference type="InterPro" id="IPR000719">
    <property type="entry name" value="Prot_kinase_dom"/>
</dbReference>
<feature type="compositionally biased region" description="Low complexity" evidence="6">
    <location>
        <begin position="675"/>
        <end position="696"/>
    </location>
</feature>
<dbReference type="PANTHER" id="PTHR24342">
    <property type="entry name" value="SERINE/THREONINE-PROTEIN KINASE 17"/>
    <property type="match status" value="1"/>
</dbReference>
<evidence type="ECO:0000256" key="3">
    <source>
        <dbReference type="ARBA" id="ARBA00022741"/>
    </source>
</evidence>
<dbReference type="Pfam" id="PF00069">
    <property type="entry name" value="Pkinase"/>
    <property type="match status" value="1"/>
</dbReference>
<evidence type="ECO:0000256" key="1">
    <source>
        <dbReference type="ARBA" id="ARBA00022527"/>
    </source>
</evidence>
<keyword evidence="3" id="KW-0547">Nucleotide-binding</keyword>
<feature type="region of interest" description="Disordered" evidence="6">
    <location>
        <begin position="419"/>
        <end position="451"/>
    </location>
</feature>
<evidence type="ECO:0000256" key="6">
    <source>
        <dbReference type="SAM" id="MobiDB-lite"/>
    </source>
</evidence>
<evidence type="ECO:0000259" key="7">
    <source>
        <dbReference type="PROSITE" id="PS50011"/>
    </source>
</evidence>
<evidence type="ECO:0000256" key="2">
    <source>
        <dbReference type="ARBA" id="ARBA00022679"/>
    </source>
</evidence>
<sequence>MKSSNSNLEIVTIRCKSTDNCSSCAVHAQHRTVAQQQIGKSVSYEKTGKYATVRRCRERSTGRQWAAKFLKKRRTRAQELRAEALHEVAVLDAAAHCTRLVTLHQVFETPTEMVLVLELAAGGELQMVLDRDEIPEEHQVAKLLRQILDGVAFLHSLNVAHLDIKPQNLVLTGEFPDCDVKLCDFGISRYISQGADIREILGTPDYTAPEVLNYEPISLATDMWSVGVLLYVLLTGCSPFGGDTKQETFCNISRCKLDFPDDLFEEVSEEAQDLIRRLIVKNPSARLTALECLEHTWFSKFEDEPTSSSPPTSNNSNSNYTNYVSDSSEILEAEMSSGYDSSTCSSASPLPIEPEYIKNNSSSIVAENAAESKSEQERNGQIGKQTRQDTDKSHSFLMNNDEEVENDSSMHEEASIAGAQMEEQQQQQEQQEEAEESGSDDHNDGASAYGNASTVALGDESSCSIGSESAYLRRLSSAMSRSSTSSGLSFASPSVAERARSHFNGLSSERRNNFKRSMDYLAKKFTTSTDLLEMFDDFDMETSSRRASVNAMSQSVSEVFKCSPVFILGEEQQCSDSGSEISTDSSSDRSSIYSDDSLDFILYGKTVTQGRSSYPFSASERQTWQPRKTLNASSGANAAVGALKHGSRVWPRECNGVVSKALSRFTTVEHQFHSSNSSICSSTSSISSSSTSNSSSNVTVKSPMISTSSSTVSSSSVSLVSSSTTKTSTTRGVSGLEALRNQGENLVVIREPVRAGRYMRYSEVQCESVQARIRRFQVNGSS</sequence>
<protein>
    <recommendedName>
        <fullName evidence="7">Protein kinase domain-containing protein</fullName>
    </recommendedName>
</protein>
<dbReference type="EMBL" id="JBJJXI010000032">
    <property type="protein sequence ID" value="KAL3403147.1"/>
    <property type="molecule type" value="Genomic_DNA"/>
</dbReference>
<keyword evidence="4" id="KW-0418">Kinase</keyword>
<keyword evidence="1" id="KW-0723">Serine/threonine-protein kinase</keyword>
<feature type="region of interest" description="Disordered" evidence="6">
    <location>
        <begin position="301"/>
        <end position="321"/>
    </location>
</feature>
<evidence type="ECO:0000256" key="5">
    <source>
        <dbReference type="ARBA" id="ARBA00022840"/>
    </source>
</evidence>
<dbReference type="GO" id="GO:0005524">
    <property type="term" value="F:ATP binding"/>
    <property type="evidence" value="ECO:0007669"/>
    <property type="project" value="UniProtKB-KW"/>
</dbReference>
<dbReference type="InterPro" id="IPR011009">
    <property type="entry name" value="Kinase-like_dom_sf"/>
</dbReference>
<evidence type="ECO:0000313" key="9">
    <source>
        <dbReference type="Proteomes" id="UP001627154"/>
    </source>
</evidence>
<feature type="compositionally biased region" description="Low complexity" evidence="6">
    <location>
        <begin position="706"/>
        <end position="730"/>
    </location>
</feature>
<dbReference type="InterPro" id="IPR008271">
    <property type="entry name" value="Ser/Thr_kinase_AS"/>
</dbReference>
<dbReference type="Proteomes" id="UP001627154">
    <property type="component" value="Unassembled WGS sequence"/>
</dbReference>
<name>A0ABD2XCI7_9HYME</name>
<keyword evidence="5" id="KW-0067">ATP-binding</keyword>
<dbReference type="PROSITE" id="PS50011">
    <property type="entry name" value="PROTEIN_KINASE_DOM"/>
    <property type="match status" value="1"/>
</dbReference>
<feature type="region of interest" description="Disordered" evidence="6">
    <location>
        <begin position="364"/>
        <end position="394"/>
    </location>
</feature>
<dbReference type="PROSITE" id="PS00108">
    <property type="entry name" value="PROTEIN_KINASE_ST"/>
    <property type="match status" value="1"/>
</dbReference>
<proteinExistence type="predicted"/>
<dbReference type="Gene3D" id="3.30.200.20">
    <property type="entry name" value="Phosphorylase Kinase, domain 1"/>
    <property type="match status" value="1"/>
</dbReference>
<dbReference type="SUPFAM" id="SSF56112">
    <property type="entry name" value="Protein kinase-like (PK-like)"/>
    <property type="match status" value="1"/>
</dbReference>
<dbReference type="PANTHER" id="PTHR24342:SF12">
    <property type="entry name" value="DEATH-ASSOCIATED PROTEIN KINASE RELATED"/>
    <property type="match status" value="1"/>
</dbReference>
<keyword evidence="9" id="KW-1185">Reference proteome</keyword>
<evidence type="ECO:0000256" key="4">
    <source>
        <dbReference type="ARBA" id="ARBA00022777"/>
    </source>
</evidence>
<dbReference type="AlphaFoldDB" id="A0ABD2XCI7"/>
<organism evidence="8 9">
    <name type="scientific">Trichogramma kaykai</name>
    <dbReference type="NCBI Taxonomy" id="54128"/>
    <lineage>
        <taxon>Eukaryota</taxon>
        <taxon>Metazoa</taxon>
        <taxon>Ecdysozoa</taxon>
        <taxon>Arthropoda</taxon>
        <taxon>Hexapoda</taxon>
        <taxon>Insecta</taxon>
        <taxon>Pterygota</taxon>
        <taxon>Neoptera</taxon>
        <taxon>Endopterygota</taxon>
        <taxon>Hymenoptera</taxon>
        <taxon>Apocrita</taxon>
        <taxon>Proctotrupomorpha</taxon>
        <taxon>Chalcidoidea</taxon>
        <taxon>Trichogrammatidae</taxon>
        <taxon>Trichogramma</taxon>
    </lineage>
</organism>
<feature type="domain" description="Protein kinase" evidence="7">
    <location>
        <begin position="39"/>
        <end position="298"/>
    </location>
</feature>
<comment type="caution">
    <text evidence="8">The sequence shown here is derived from an EMBL/GenBank/DDBJ whole genome shotgun (WGS) entry which is preliminary data.</text>
</comment>
<dbReference type="SMART" id="SM00220">
    <property type="entry name" value="S_TKc"/>
    <property type="match status" value="1"/>
</dbReference>
<feature type="compositionally biased region" description="Low complexity" evidence="6">
    <location>
        <begin position="306"/>
        <end position="321"/>
    </location>
</feature>
<feature type="region of interest" description="Disordered" evidence="6">
    <location>
        <begin position="675"/>
        <end position="736"/>
    </location>
</feature>
<reference evidence="8 9" key="1">
    <citation type="journal article" date="2024" name="bioRxiv">
        <title>A reference genome for Trichogramma kaykai: A tiny desert-dwelling parasitoid wasp with competing sex-ratio distorters.</title>
        <authorList>
            <person name="Culotta J."/>
            <person name="Lindsey A.R."/>
        </authorList>
    </citation>
    <scope>NUCLEOTIDE SEQUENCE [LARGE SCALE GENOMIC DNA]</scope>
    <source>
        <strain evidence="8 9">KSX58</strain>
    </source>
</reference>